<keyword evidence="3" id="KW-1185">Reference proteome</keyword>
<evidence type="ECO:0008006" key="4">
    <source>
        <dbReference type="Google" id="ProtNLM"/>
    </source>
</evidence>
<gene>
    <name evidence="2" type="ORF">HII31_01072</name>
</gene>
<feature type="compositionally biased region" description="Polar residues" evidence="1">
    <location>
        <begin position="224"/>
        <end position="236"/>
    </location>
</feature>
<dbReference type="PANTHER" id="PTHR42085">
    <property type="entry name" value="F-BOX DOMAIN-CONTAINING PROTEIN"/>
    <property type="match status" value="1"/>
</dbReference>
<dbReference type="InterPro" id="IPR038883">
    <property type="entry name" value="AN11006-like"/>
</dbReference>
<dbReference type="OrthoDB" id="3636929at2759"/>
<comment type="caution">
    <text evidence="2">The sequence shown here is derived from an EMBL/GenBank/DDBJ whole genome shotgun (WGS) entry which is preliminary data.</text>
</comment>
<sequence length="270" mass="30736">MASSLHLQPELVVNHRNIDMTGNREETQEHIAKEKNQTTSRLLSLPPEIQLIIWEFTVTSAEPLFINCACDSSYGGWTEEYYADRELWEKGERHPPWQPGLTRACASIRADALKMFYKLNTFQAGYCYECDLDIVIDWLKTIGAANREKIGKFIFFDANRKHDRNMPKDLIKILRSEVVRVMGGRVESTYDGKGCKHVVRFGPHGDEDLMALEGLFREEIPSKSPLQEVSSVSQRSGEPLPEPRGTDEKDHVAVKVTEMSTHLEELSLLG</sequence>
<feature type="region of interest" description="Disordered" evidence="1">
    <location>
        <begin position="223"/>
        <end position="251"/>
    </location>
</feature>
<accession>A0A8H6RUP5</accession>
<dbReference type="AlphaFoldDB" id="A0A8H6RUP5"/>
<proteinExistence type="predicted"/>
<evidence type="ECO:0000313" key="2">
    <source>
        <dbReference type="EMBL" id="KAF7197569.1"/>
    </source>
</evidence>
<name>A0A8H6RUP5_9PEZI</name>
<dbReference type="EMBL" id="JABCIY010000011">
    <property type="protein sequence ID" value="KAF7197569.1"/>
    <property type="molecule type" value="Genomic_DNA"/>
</dbReference>
<reference evidence="2" key="1">
    <citation type="submission" date="2020-04" db="EMBL/GenBank/DDBJ databases">
        <title>Draft genome resource of the tomato pathogen Pseudocercospora fuligena.</title>
        <authorList>
            <person name="Zaccaron A."/>
        </authorList>
    </citation>
    <scope>NUCLEOTIDE SEQUENCE</scope>
    <source>
        <strain evidence="2">PF001</strain>
    </source>
</reference>
<evidence type="ECO:0000313" key="3">
    <source>
        <dbReference type="Proteomes" id="UP000660729"/>
    </source>
</evidence>
<organism evidence="2 3">
    <name type="scientific">Pseudocercospora fuligena</name>
    <dbReference type="NCBI Taxonomy" id="685502"/>
    <lineage>
        <taxon>Eukaryota</taxon>
        <taxon>Fungi</taxon>
        <taxon>Dikarya</taxon>
        <taxon>Ascomycota</taxon>
        <taxon>Pezizomycotina</taxon>
        <taxon>Dothideomycetes</taxon>
        <taxon>Dothideomycetidae</taxon>
        <taxon>Mycosphaerellales</taxon>
        <taxon>Mycosphaerellaceae</taxon>
        <taxon>Pseudocercospora</taxon>
    </lineage>
</organism>
<dbReference type="Proteomes" id="UP000660729">
    <property type="component" value="Unassembled WGS sequence"/>
</dbReference>
<dbReference type="PANTHER" id="PTHR42085:SF1">
    <property type="entry name" value="F-BOX DOMAIN-CONTAINING PROTEIN"/>
    <property type="match status" value="1"/>
</dbReference>
<evidence type="ECO:0000256" key="1">
    <source>
        <dbReference type="SAM" id="MobiDB-lite"/>
    </source>
</evidence>
<protein>
    <recommendedName>
        <fullName evidence="4">F-box domain-containing protein</fullName>
    </recommendedName>
</protein>